<dbReference type="EMBL" id="JBJXBP010000001">
    <property type="protein sequence ID" value="KAL3850770.1"/>
    <property type="molecule type" value="Genomic_DNA"/>
</dbReference>
<reference evidence="1 2" key="1">
    <citation type="submission" date="2024-12" db="EMBL/GenBank/DDBJ databases">
        <title>The unique morphological basis and parallel evolutionary history of personate flowers in Penstemon.</title>
        <authorList>
            <person name="Depatie T.H."/>
            <person name="Wessinger C.A."/>
        </authorList>
    </citation>
    <scope>NUCLEOTIDE SEQUENCE [LARGE SCALE GENOMIC DNA]</scope>
    <source>
        <strain evidence="1">WTNN_2</strain>
        <tissue evidence="1">Leaf</tissue>
    </source>
</reference>
<organism evidence="1 2">
    <name type="scientific">Penstemon smallii</name>
    <dbReference type="NCBI Taxonomy" id="265156"/>
    <lineage>
        <taxon>Eukaryota</taxon>
        <taxon>Viridiplantae</taxon>
        <taxon>Streptophyta</taxon>
        <taxon>Embryophyta</taxon>
        <taxon>Tracheophyta</taxon>
        <taxon>Spermatophyta</taxon>
        <taxon>Magnoliopsida</taxon>
        <taxon>eudicotyledons</taxon>
        <taxon>Gunneridae</taxon>
        <taxon>Pentapetalae</taxon>
        <taxon>asterids</taxon>
        <taxon>lamiids</taxon>
        <taxon>Lamiales</taxon>
        <taxon>Plantaginaceae</taxon>
        <taxon>Cheloneae</taxon>
        <taxon>Penstemon</taxon>
    </lineage>
</organism>
<dbReference type="Proteomes" id="UP001634393">
    <property type="component" value="Unassembled WGS sequence"/>
</dbReference>
<evidence type="ECO:0000313" key="2">
    <source>
        <dbReference type="Proteomes" id="UP001634393"/>
    </source>
</evidence>
<gene>
    <name evidence="1" type="ORF">ACJIZ3_012652</name>
</gene>
<keyword evidence="2" id="KW-1185">Reference proteome</keyword>
<sequence length="57" mass="6979">MKSLGRCCWWIAGCRSYCWKFYKKSWWNNCTMRWVCCWEEKMGSSSSRSSLCTRFRS</sequence>
<dbReference type="AlphaFoldDB" id="A0ABD3UNX9"/>
<proteinExistence type="predicted"/>
<comment type="caution">
    <text evidence="1">The sequence shown here is derived from an EMBL/GenBank/DDBJ whole genome shotgun (WGS) entry which is preliminary data.</text>
</comment>
<accession>A0ABD3UNX9</accession>
<evidence type="ECO:0000313" key="1">
    <source>
        <dbReference type="EMBL" id="KAL3850770.1"/>
    </source>
</evidence>
<name>A0ABD3UNX9_9LAMI</name>
<protein>
    <submittedName>
        <fullName evidence="1">Uncharacterized protein</fullName>
    </submittedName>
</protein>